<organism evidence="2 3">
    <name type="scientific">Marinirhabdus gelatinilytica</name>
    <dbReference type="NCBI Taxonomy" id="1703343"/>
    <lineage>
        <taxon>Bacteria</taxon>
        <taxon>Pseudomonadati</taxon>
        <taxon>Bacteroidota</taxon>
        <taxon>Flavobacteriia</taxon>
        <taxon>Flavobacteriales</taxon>
        <taxon>Flavobacteriaceae</taxon>
    </lineage>
</organism>
<keyword evidence="1" id="KW-0732">Signal</keyword>
<dbReference type="RefSeq" id="WP_115124767.1">
    <property type="nucleotide sequence ID" value="NZ_QRAO01000010.1"/>
</dbReference>
<reference evidence="2 3" key="1">
    <citation type="submission" date="2018-07" db="EMBL/GenBank/DDBJ databases">
        <title>Genomic Encyclopedia of Type Strains, Phase IV (KMG-IV): sequencing the most valuable type-strain genomes for metagenomic binning, comparative biology and taxonomic classification.</title>
        <authorList>
            <person name="Goeker M."/>
        </authorList>
    </citation>
    <scope>NUCLEOTIDE SEQUENCE [LARGE SCALE GENOMIC DNA]</scope>
    <source>
        <strain evidence="2 3">DSM 101478</strain>
    </source>
</reference>
<dbReference type="Proteomes" id="UP000255317">
    <property type="component" value="Unassembled WGS sequence"/>
</dbReference>
<proteinExistence type="predicted"/>
<evidence type="ECO:0000256" key="1">
    <source>
        <dbReference type="SAM" id="SignalP"/>
    </source>
</evidence>
<dbReference type="AlphaFoldDB" id="A0A370Q3L5"/>
<name>A0A370Q3L5_9FLAO</name>
<comment type="caution">
    <text evidence="2">The sequence shown here is derived from an EMBL/GenBank/DDBJ whole genome shotgun (WGS) entry which is preliminary data.</text>
</comment>
<feature type="chain" id="PRO_5016671002" description="Outer membrane protein transport protein (OMPP1/FadL/TodX)" evidence="1">
    <location>
        <begin position="20"/>
        <end position="503"/>
    </location>
</feature>
<evidence type="ECO:0008006" key="4">
    <source>
        <dbReference type="Google" id="ProtNLM"/>
    </source>
</evidence>
<sequence length="503" mass="55216">MKRISFLLITVLCIAVTEAQNITDGLRYATDNTTGTARFNGMSGAFGALGGDLSAIAINPAGSAVFLNNNGTVSFSVLDRDNTATYFNSSTESGENELSLSQAGFVFVFNNKSESPWKKFTIGLNYNNTQNLDDDLFIRGNGNTSIANFFTEQAQGIPLELLQLQNGESISSLYNFLGETQGVPAQNAFLGYQGFIFDPLSDDPGNTNYTSNVGDGTFNQQYSYLTQGYTGKYTINFGTQYGDNFFFGANLNSHAIDFDRSTFMFETNNNAGSTVNEIGFENNLSVLGAGFSAQFGAIAKFDSFRVGLTLDTPTWFEISEETTQYLQTQRTEDNQTITEIVDPRVINVFANYNLRTPGKITASTAYIFGKSGLISLDYSYKDFSNIEFRPSSDPAFVAQNTAIQNQLGGASTLRLGGEYRISQLSLRGGYSYQQSPYENEETIGDTTGFSLGLGYNFGNYNLDLSYNRYEQDRNQQLYTIGLTDVANINTVTNTIAFTFGINL</sequence>
<dbReference type="OrthoDB" id="9765571at2"/>
<dbReference type="SUPFAM" id="SSF56935">
    <property type="entry name" value="Porins"/>
    <property type="match status" value="1"/>
</dbReference>
<keyword evidence="3" id="KW-1185">Reference proteome</keyword>
<evidence type="ECO:0000313" key="2">
    <source>
        <dbReference type="EMBL" id="RDK82951.1"/>
    </source>
</evidence>
<dbReference type="Gene3D" id="2.40.160.60">
    <property type="entry name" value="Outer membrane protein transport protein (OMPP1/FadL/TodX)"/>
    <property type="match status" value="1"/>
</dbReference>
<accession>A0A370Q3L5</accession>
<feature type="signal peptide" evidence="1">
    <location>
        <begin position="1"/>
        <end position="19"/>
    </location>
</feature>
<gene>
    <name evidence="2" type="ORF">C8D94_1101</name>
</gene>
<dbReference type="EMBL" id="QRAO01000010">
    <property type="protein sequence ID" value="RDK82951.1"/>
    <property type="molecule type" value="Genomic_DNA"/>
</dbReference>
<evidence type="ECO:0000313" key="3">
    <source>
        <dbReference type="Proteomes" id="UP000255317"/>
    </source>
</evidence>
<protein>
    <recommendedName>
        <fullName evidence="4">Outer membrane protein transport protein (OMPP1/FadL/TodX)</fullName>
    </recommendedName>
</protein>